<dbReference type="SUPFAM" id="SSF143975">
    <property type="entry name" value="IlvD/EDD N-terminal domain-like"/>
    <property type="match status" value="1"/>
</dbReference>
<dbReference type="AlphaFoldDB" id="A0A447TTI5"/>
<name>A0A447TTI5_SALET</name>
<dbReference type="PANTHER" id="PTHR43661">
    <property type="entry name" value="D-XYLONATE DEHYDRATASE"/>
    <property type="match status" value="1"/>
</dbReference>
<dbReference type="InterPro" id="IPR037237">
    <property type="entry name" value="IlvD/EDD_N"/>
</dbReference>
<comment type="similarity">
    <text evidence="1">Belongs to the IlvD/Edd family.</text>
</comment>
<keyword evidence="2 4" id="KW-0456">Lyase</keyword>
<dbReference type="InterPro" id="IPR000581">
    <property type="entry name" value="ILV_EDD_N"/>
</dbReference>
<dbReference type="GO" id="GO:0004160">
    <property type="term" value="F:dihydroxy-acid dehydratase activity"/>
    <property type="evidence" value="ECO:0007669"/>
    <property type="project" value="UniProtKB-EC"/>
</dbReference>
<dbReference type="PANTHER" id="PTHR43661:SF3">
    <property type="entry name" value="D-XYLONATE DEHYDRATASE YAGF-RELATED"/>
    <property type="match status" value="1"/>
</dbReference>
<evidence type="ECO:0000313" key="4">
    <source>
        <dbReference type="EMBL" id="VEB52839.1"/>
    </source>
</evidence>
<evidence type="ECO:0000259" key="3">
    <source>
        <dbReference type="Pfam" id="PF00920"/>
    </source>
</evidence>
<accession>A0A447TTI5</accession>
<dbReference type="GO" id="GO:0005829">
    <property type="term" value="C:cytosol"/>
    <property type="evidence" value="ECO:0007669"/>
    <property type="project" value="TreeGrafter"/>
</dbReference>
<evidence type="ECO:0000256" key="1">
    <source>
        <dbReference type="ARBA" id="ARBA00006486"/>
    </source>
</evidence>
<proteinExistence type="inferred from homology"/>
<protein>
    <submittedName>
        <fullName evidence="4">Dihydroxy-acid dehydratase</fullName>
        <ecNumber evidence="4">4.2.1.9</ecNumber>
    </submittedName>
</protein>
<evidence type="ECO:0000256" key="2">
    <source>
        <dbReference type="ARBA" id="ARBA00023239"/>
    </source>
</evidence>
<reference evidence="4 5" key="1">
    <citation type="submission" date="2018-12" db="EMBL/GenBank/DDBJ databases">
        <authorList>
            <consortium name="Pathogen Informatics"/>
        </authorList>
    </citation>
    <scope>NUCLEOTIDE SEQUENCE [LARGE SCALE GENOMIC DNA]</scope>
    <source>
        <strain evidence="4 5">NCTC6754</strain>
    </source>
</reference>
<sequence>MNYSKEDVNKLQVLVDDCYGESHPGSFHLNQLGDEAVLGVHESGGRAVRHHVTDICDGWGQGHDGMNYILASREAIANMVEIHASVVPYECRYSDLKLR</sequence>
<evidence type="ECO:0000313" key="5">
    <source>
        <dbReference type="Proteomes" id="UP000269208"/>
    </source>
</evidence>
<dbReference type="EMBL" id="LR134190">
    <property type="protein sequence ID" value="VEB52839.1"/>
    <property type="molecule type" value="Genomic_DNA"/>
</dbReference>
<feature type="domain" description="Dihydroxy-acid/6-phosphogluconate dehydratase N-terminal" evidence="3">
    <location>
        <begin position="12"/>
        <end position="89"/>
    </location>
</feature>
<gene>
    <name evidence="4" type="primary">ilvD_5</name>
    <name evidence="4" type="ORF">NCTC6754_02430</name>
</gene>
<dbReference type="Pfam" id="PF00920">
    <property type="entry name" value="ILVD_EDD_N"/>
    <property type="match status" value="1"/>
</dbReference>
<dbReference type="Proteomes" id="UP000269208">
    <property type="component" value="Chromosome"/>
</dbReference>
<organism evidence="4 5">
    <name type="scientific">Salmonella enterica I</name>
    <dbReference type="NCBI Taxonomy" id="59201"/>
    <lineage>
        <taxon>Bacteria</taxon>
        <taxon>Pseudomonadati</taxon>
        <taxon>Pseudomonadota</taxon>
        <taxon>Gammaproteobacteria</taxon>
        <taxon>Enterobacterales</taxon>
        <taxon>Enterobacteriaceae</taxon>
        <taxon>Salmonella</taxon>
    </lineage>
</organism>
<dbReference type="EC" id="4.2.1.9" evidence="4"/>